<dbReference type="RefSeq" id="WP_254088011.1">
    <property type="nucleotide sequence ID" value="NZ_JAHESE010000072.1"/>
</dbReference>
<comment type="caution">
    <text evidence="6">The sequence shown here is derived from an EMBL/GenBank/DDBJ whole genome shotgun (WGS) entry which is preliminary data.</text>
</comment>
<dbReference type="Gene3D" id="1.10.443.10">
    <property type="entry name" value="Intergrase catalytic core"/>
    <property type="match status" value="1"/>
</dbReference>
<dbReference type="InterPro" id="IPR025269">
    <property type="entry name" value="SAM-like_dom"/>
</dbReference>
<dbReference type="PROSITE" id="PS51898">
    <property type="entry name" value="TYR_RECOMBINASE"/>
    <property type="match status" value="1"/>
</dbReference>
<feature type="region of interest" description="Disordered" evidence="4">
    <location>
        <begin position="407"/>
        <end position="426"/>
    </location>
</feature>
<keyword evidence="3" id="KW-0233">DNA recombination</keyword>
<dbReference type="InterPro" id="IPR013762">
    <property type="entry name" value="Integrase-like_cat_sf"/>
</dbReference>
<dbReference type="AlphaFoldDB" id="A0AAP2E3L1"/>
<dbReference type="CDD" id="cd01185">
    <property type="entry name" value="INTN1_C_like"/>
    <property type="match status" value="1"/>
</dbReference>
<evidence type="ECO:0000256" key="1">
    <source>
        <dbReference type="ARBA" id="ARBA00008857"/>
    </source>
</evidence>
<dbReference type="SUPFAM" id="SSF56349">
    <property type="entry name" value="DNA breaking-rejoining enzymes"/>
    <property type="match status" value="1"/>
</dbReference>
<evidence type="ECO:0000256" key="2">
    <source>
        <dbReference type="ARBA" id="ARBA00023125"/>
    </source>
</evidence>
<dbReference type="InterPro" id="IPR050090">
    <property type="entry name" value="Tyrosine_recombinase_XerCD"/>
</dbReference>
<dbReference type="Gene3D" id="1.10.150.130">
    <property type="match status" value="1"/>
</dbReference>
<organism evidence="6 7">
    <name type="scientific">Dawidia cretensis</name>
    <dbReference type="NCBI Taxonomy" id="2782350"/>
    <lineage>
        <taxon>Bacteria</taxon>
        <taxon>Pseudomonadati</taxon>
        <taxon>Bacteroidota</taxon>
        <taxon>Cytophagia</taxon>
        <taxon>Cytophagales</taxon>
        <taxon>Chryseotaleaceae</taxon>
        <taxon>Dawidia</taxon>
    </lineage>
</organism>
<comment type="similarity">
    <text evidence="1">Belongs to the 'phage' integrase family.</text>
</comment>
<keyword evidence="2" id="KW-0238">DNA-binding</keyword>
<dbReference type="Pfam" id="PF00589">
    <property type="entry name" value="Phage_integrase"/>
    <property type="match status" value="1"/>
</dbReference>
<evidence type="ECO:0000259" key="5">
    <source>
        <dbReference type="PROSITE" id="PS51898"/>
    </source>
</evidence>
<dbReference type="GO" id="GO:0015074">
    <property type="term" value="P:DNA integration"/>
    <property type="evidence" value="ECO:0007669"/>
    <property type="project" value="InterPro"/>
</dbReference>
<dbReference type="Pfam" id="PF17293">
    <property type="entry name" value="Arm-DNA-bind_5"/>
    <property type="match status" value="1"/>
</dbReference>
<dbReference type="Proteomes" id="UP001319080">
    <property type="component" value="Unassembled WGS sequence"/>
</dbReference>
<dbReference type="GO" id="GO:0003677">
    <property type="term" value="F:DNA binding"/>
    <property type="evidence" value="ECO:0007669"/>
    <property type="project" value="UniProtKB-KW"/>
</dbReference>
<evidence type="ECO:0000256" key="3">
    <source>
        <dbReference type="ARBA" id="ARBA00023172"/>
    </source>
</evidence>
<evidence type="ECO:0000313" key="7">
    <source>
        <dbReference type="Proteomes" id="UP001319080"/>
    </source>
</evidence>
<evidence type="ECO:0000256" key="4">
    <source>
        <dbReference type="SAM" id="MobiDB-lite"/>
    </source>
</evidence>
<reference evidence="6 7" key="1">
    <citation type="submission" date="2021-05" db="EMBL/GenBank/DDBJ databases">
        <title>A Polyphasic approach of four new species of the genus Ohtaekwangia: Ohtaekwangia histidinii sp. nov., Ohtaekwangia cretensis sp. nov., Ohtaekwangia indiensis sp. nov., Ohtaekwangia reichenbachii sp. nov. from diverse environment.</title>
        <authorList>
            <person name="Octaviana S."/>
        </authorList>
    </citation>
    <scope>NUCLEOTIDE SEQUENCE [LARGE SCALE GENOMIC DNA]</scope>
    <source>
        <strain evidence="6 7">PWU5</strain>
    </source>
</reference>
<dbReference type="Pfam" id="PF13102">
    <property type="entry name" value="Phage_int_SAM_5"/>
    <property type="match status" value="1"/>
</dbReference>
<gene>
    <name evidence="6" type="ORF">KK062_29705</name>
</gene>
<name>A0AAP2E3L1_9BACT</name>
<dbReference type="GO" id="GO:0006310">
    <property type="term" value="P:DNA recombination"/>
    <property type="evidence" value="ECO:0007669"/>
    <property type="project" value="UniProtKB-KW"/>
</dbReference>
<accession>A0AAP2E3L1</accession>
<dbReference type="InterPro" id="IPR035386">
    <property type="entry name" value="Arm-DNA-bind_5"/>
</dbReference>
<sequence length="426" mass="48891">MMNNRFSVQFHFKKPKQSKRAAALPIYMRISAAGERAEYSTRRQWDPARWDNVNGRAAGTREDVRMLNAYLSTLQTRVYEVYLQLMADKEPITAEALKEGLHGKKKDVRTLVPIFQHHNEQLALLVGKEFAPGTQERYETALAHTVSFIQWKYKRDDIAIDALNFEFVSEFEFWLKSERGCCHNTSVKYISNLKKIINICLKNGWLTRDPFLGYKMNKREVVREILTQEDIDTLAAKNFATARLNIVRDLFLFSCYTGLAYADIKKLKRSEVATGIDGEKWIFTSRKKTDTPSRIPLLPQALHVVERYEHDPFCSHKDVLLPVPSNQKMNAYLKEISDLCGITKKMTSHTARHTFATTVTLSNGVPIETVGKMLGHRNLKTTQHYAKILDGKVSNDMLALRGKLDMQSRKQNIPHADSNNNQTPQP</sequence>
<protein>
    <submittedName>
        <fullName evidence="6">Site-specific integrase</fullName>
    </submittedName>
</protein>
<dbReference type="EMBL" id="JAHESE010000072">
    <property type="protein sequence ID" value="MBT1712448.1"/>
    <property type="molecule type" value="Genomic_DNA"/>
</dbReference>
<evidence type="ECO:0000313" key="6">
    <source>
        <dbReference type="EMBL" id="MBT1712448.1"/>
    </source>
</evidence>
<feature type="compositionally biased region" description="Polar residues" evidence="4">
    <location>
        <begin position="417"/>
        <end position="426"/>
    </location>
</feature>
<dbReference type="PANTHER" id="PTHR30349">
    <property type="entry name" value="PHAGE INTEGRASE-RELATED"/>
    <property type="match status" value="1"/>
</dbReference>
<dbReference type="InterPro" id="IPR011010">
    <property type="entry name" value="DNA_brk_join_enz"/>
</dbReference>
<proteinExistence type="inferred from homology"/>
<dbReference type="PANTHER" id="PTHR30349:SF64">
    <property type="entry name" value="PROPHAGE INTEGRASE INTD-RELATED"/>
    <property type="match status" value="1"/>
</dbReference>
<keyword evidence="7" id="KW-1185">Reference proteome</keyword>
<dbReference type="InterPro" id="IPR010998">
    <property type="entry name" value="Integrase_recombinase_N"/>
</dbReference>
<dbReference type="InterPro" id="IPR002104">
    <property type="entry name" value="Integrase_catalytic"/>
</dbReference>
<feature type="domain" description="Tyr recombinase" evidence="5">
    <location>
        <begin position="221"/>
        <end position="399"/>
    </location>
</feature>